<comment type="caution">
    <text evidence="3">The sequence shown here is derived from an EMBL/GenBank/DDBJ whole genome shotgun (WGS) entry which is preliminary data.</text>
</comment>
<dbReference type="GeneID" id="81374588"/>
<dbReference type="AlphaFoldDB" id="A0A9X0B539"/>
<feature type="compositionally biased region" description="Low complexity" evidence="1">
    <location>
        <begin position="476"/>
        <end position="485"/>
    </location>
</feature>
<dbReference type="Proteomes" id="UP001147747">
    <property type="component" value="Unassembled WGS sequence"/>
</dbReference>
<dbReference type="PANTHER" id="PTHR21068:SF43">
    <property type="entry name" value="SPARTIN"/>
    <property type="match status" value="1"/>
</dbReference>
<dbReference type="Pfam" id="PF06911">
    <property type="entry name" value="Senescence"/>
    <property type="match status" value="1"/>
</dbReference>
<evidence type="ECO:0000259" key="2">
    <source>
        <dbReference type="Pfam" id="PF06911"/>
    </source>
</evidence>
<accession>A0A9X0B539</accession>
<evidence type="ECO:0000313" key="3">
    <source>
        <dbReference type="EMBL" id="KAJ5388430.1"/>
    </source>
</evidence>
<name>A0A9X0B539_9EURO</name>
<dbReference type="PANTHER" id="PTHR21068">
    <property type="entry name" value="SPARTIN"/>
    <property type="match status" value="1"/>
</dbReference>
<evidence type="ECO:0000256" key="1">
    <source>
        <dbReference type="SAM" id="MobiDB-lite"/>
    </source>
</evidence>
<dbReference type="EMBL" id="JAPZBU010000009">
    <property type="protein sequence ID" value="KAJ5388430.1"/>
    <property type="molecule type" value="Genomic_DNA"/>
</dbReference>
<dbReference type="GO" id="GO:0051301">
    <property type="term" value="P:cell division"/>
    <property type="evidence" value="ECO:0007669"/>
    <property type="project" value="TreeGrafter"/>
</dbReference>
<dbReference type="GO" id="GO:0005886">
    <property type="term" value="C:plasma membrane"/>
    <property type="evidence" value="ECO:0007669"/>
    <property type="project" value="TreeGrafter"/>
</dbReference>
<dbReference type="RefSeq" id="XP_056486228.1">
    <property type="nucleotide sequence ID" value="XM_056635608.1"/>
</dbReference>
<reference evidence="3" key="1">
    <citation type="submission" date="2022-12" db="EMBL/GenBank/DDBJ databases">
        <authorList>
            <person name="Petersen C."/>
        </authorList>
    </citation>
    <scope>NUCLEOTIDE SEQUENCE</scope>
    <source>
        <strain evidence="3">IBT 29677</strain>
    </source>
</reference>
<dbReference type="OrthoDB" id="20821at2759"/>
<feature type="region of interest" description="Disordered" evidence="1">
    <location>
        <begin position="456"/>
        <end position="511"/>
    </location>
</feature>
<keyword evidence="4" id="KW-1185">Reference proteome</keyword>
<sequence>MSSTTHDPRLLYSVNNIRAFHIQDGEEQELTPSGPQTLSLLMVPTATSVPTPPYAAGAGTQTPEEDFYLHLYLPPELDLALPATTQIFHQPPDSYLIPRWDMAPEVGAFIRIQFPGIGKGPNHVTQDDIDTFETILAQCTAFHDRSPPTPSGKPDSYAAYNPANFAPGEGYISSPTGDKKGEHTHGKIVLVDEEDGSVVGELGDGYSVVEDPDVKPGSKRPVGIELPGEGEGNRVSVSNVSEEYLAMSRHPAYQNSTIVQTSATASRLVVMGSTYLANALTSGADTFTKKVKPNQKPVTFSEATHARVRKMGTFSNGAADISSRTIGQVEKVAQNLGASFARKDAARPKKFDKSNPPPDYKPGVLNKSMIAFSTLADGIQEGAKNMLLTSSQAASTMIGHKYGTEAGSVATNLTGGIKNVGLVYIDATGVSRRALLKSVAKGMVVGRMRDGQQVVVGAGDGGQVPHDAQAGPSNLGARDPAARGPSPGPPPAYNASETQSLGGTPMSGAKR</sequence>
<organism evidence="3 4">
    <name type="scientific">Penicillium cosmopolitanum</name>
    <dbReference type="NCBI Taxonomy" id="1131564"/>
    <lineage>
        <taxon>Eukaryota</taxon>
        <taxon>Fungi</taxon>
        <taxon>Dikarya</taxon>
        <taxon>Ascomycota</taxon>
        <taxon>Pezizomycotina</taxon>
        <taxon>Eurotiomycetes</taxon>
        <taxon>Eurotiomycetidae</taxon>
        <taxon>Eurotiales</taxon>
        <taxon>Aspergillaceae</taxon>
        <taxon>Penicillium</taxon>
    </lineage>
</organism>
<reference evidence="3" key="2">
    <citation type="journal article" date="2023" name="IMA Fungus">
        <title>Comparative genomic study of the Penicillium genus elucidates a diverse pangenome and 15 lateral gene transfer events.</title>
        <authorList>
            <person name="Petersen C."/>
            <person name="Sorensen T."/>
            <person name="Nielsen M.R."/>
            <person name="Sondergaard T.E."/>
            <person name="Sorensen J.L."/>
            <person name="Fitzpatrick D.A."/>
            <person name="Frisvad J.C."/>
            <person name="Nielsen K.L."/>
        </authorList>
    </citation>
    <scope>NUCLEOTIDE SEQUENCE</scope>
    <source>
        <strain evidence="3">IBT 29677</strain>
    </source>
</reference>
<feature type="region of interest" description="Disordered" evidence="1">
    <location>
        <begin position="205"/>
        <end position="230"/>
    </location>
</feature>
<protein>
    <recommendedName>
        <fullName evidence="2">Senescence domain-containing protein</fullName>
    </recommendedName>
</protein>
<dbReference type="InterPro" id="IPR009686">
    <property type="entry name" value="Senescence/spartin_C"/>
</dbReference>
<evidence type="ECO:0000313" key="4">
    <source>
        <dbReference type="Proteomes" id="UP001147747"/>
    </source>
</evidence>
<gene>
    <name evidence="3" type="ORF">N7509_010971</name>
</gene>
<proteinExistence type="predicted"/>
<dbReference type="InterPro" id="IPR045036">
    <property type="entry name" value="Spartin-like"/>
</dbReference>
<feature type="domain" description="Senescence" evidence="2">
    <location>
        <begin position="256"/>
        <end position="441"/>
    </location>
</feature>